<reference evidence="5" key="2">
    <citation type="submission" date="2022-09" db="EMBL/GenBank/DDBJ databases">
        <title>Aerococcus urinae taxonomy study.</title>
        <authorList>
            <person name="Christensen J."/>
            <person name="Senneby E."/>
        </authorList>
    </citation>
    <scope>NUCLEOTIDE SEQUENCE</scope>
    <source>
        <strain evidence="5">NLD-066-U95</strain>
    </source>
</reference>
<evidence type="ECO:0000256" key="2">
    <source>
        <dbReference type="SAM" id="MobiDB-lite"/>
    </source>
</evidence>
<keyword evidence="8" id="KW-1185">Reference proteome</keyword>
<dbReference type="InterPro" id="IPR006343">
    <property type="entry name" value="DnaB/C_C"/>
</dbReference>
<evidence type="ECO:0000313" key="8">
    <source>
        <dbReference type="Proteomes" id="UP001069145"/>
    </source>
</evidence>
<dbReference type="InterPro" id="IPR058660">
    <property type="entry name" value="WHD_DnaB"/>
</dbReference>
<dbReference type="EMBL" id="JAOTML010000003">
    <property type="protein sequence ID" value="MCY3053130.1"/>
    <property type="molecule type" value="Genomic_DNA"/>
</dbReference>
<accession>A0A109REE5</accession>
<gene>
    <name evidence="6" type="ORF">I6G68_07530</name>
    <name evidence="5" type="ORF">ODY43_03920</name>
</gene>
<name>A0A109REE5_9LACT</name>
<organism evidence="6 7">
    <name type="scientific">Aerococcus urinae</name>
    <dbReference type="NCBI Taxonomy" id="1376"/>
    <lineage>
        <taxon>Bacteria</taxon>
        <taxon>Bacillati</taxon>
        <taxon>Bacillota</taxon>
        <taxon>Bacilli</taxon>
        <taxon>Lactobacillales</taxon>
        <taxon>Aerococcaceae</taxon>
        <taxon>Aerococcus</taxon>
    </lineage>
</organism>
<protein>
    <submittedName>
        <fullName evidence="6">DnaD domain protein</fullName>
    </submittedName>
</protein>
<feature type="compositionally biased region" description="Basic residues" evidence="2">
    <location>
        <begin position="404"/>
        <end position="422"/>
    </location>
</feature>
<feature type="compositionally biased region" description="Basic and acidic residues" evidence="2">
    <location>
        <begin position="437"/>
        <end position="449"/>
    </location>
</feature>
<sequence>MNPWEKLNPREPLKIILTQIVSNVNLEVLTYLYQPIIGAEAFALYMTLYAYIDRSDYQSEVINHGEIMDQLVFSKERYVRSRRRLEAIGLLRSYTQQSGQAPVQALYQLLAPVSSEQFFKDSLMTSLLLDHVGEERFNRLLDRFSFEKITDSQENDWQEVTATFQDVFHLSQSSRQLSESEKQSLLKKPSKTSLKTSLVSDFDMAYFTELVQRSFLSERAVSQEVKEMTQTLHALYGLDEVALSQFAIKASNVRTNQVDINYYQGLVIKAMADQPVNKRPDYQMDQVKQQTESQGQDLPKENQDEASLALIKAAKAYPPLTFAKTIKEQKNGYLTTNEIKTLEMVMNKGLIDGPTLNIMIHYYLISQESSSIIRSTFERTVDDWSQKNIQSPEQALTYLNKRTKRIQKQRQSKNKRQNTKRKTYQELQPAWFNQKQEVADKEEKMDHESVQALADRIRALNSEEGDE</sequence>
<feature type="domain" description="Replicative helicase loading/DNA remodeling protein DnaB N-terminal winged helix" evidence="4">
    <location>
        <begin position="12"/>
        <end position="249"/>
    </location>
</feature>
<dbReference type="OrthoDB" id="2082007at2"/>
<comment type="similarity">
    <text evidence="1">Belongs to the DnaB/DnaD family.</text>
</comment>
<feature type="domain" description="DnaB/C C-terminal" evidence="3">
    <location>
        <begin position="325"/>
        <end position="398"/>
    </location>
</feature>
<proteinExistence type="inferred from homology"/>
<dbReference type="Proteomes" id="UP000594771">
    <property type="component" value="Chromosome"/>
</dbReference>
<dbReference type="AlphaFoldDB" id="A0A109REE5"/>
<evidence type="ECO:0000313" key="7">
    <source>
        <dbReference type="Proteomes" id="UP000594771"/>
    </source>
</evidence>
<dbReference type="Proteomes" id="UP001069145">
    <property type="component" value="Unassembled WGS sequence"/>
</dbReference>
<evidence type="ECO:0000259" key="4">
    <source>
        <dbReference type="Pfam" id="PF25888"/>
    </source>
</evidence>
<feature type="region of interest" description="Disordered" evidence="2">
    <location>
        <begin position="404"/>
        <end position="449"/>
    </location>
</feature>
<dbReference type="GeneID" id="35768069"/>
<evidence type="ECO:0000256" key="1">
    <source>
        <dbReference type="ARBA" id="ARBA00093462"/>
    </source>
</evidence>
<dbReference type="EMBL" id="CP065662">
    <property type="protein sequence ID" value="QPS01208.1"/>
    <property type="molecule type" value="Genomic_DNA"/>
</dbReference>
<evidence type="ECO:0000313" key="5">
    <source>
        <dbReference type="EMBL" id="MCY3053130.1"/>
    </source>
</evidence>
<evidence type="ECO:0000313" key="6">
    <source>
        <dbReference type="EMBL" id="QPS01208.1"/>
    </source>
</evidence>
<dbReference type="KEGG" id="aun:AWM73_02520"/>
<dbReference type="Pfam" id="PF25888">
    <property type="entry name" value="WHD_DnaB"/>
    <property type="match status" value="1"/>
</dbReference>
<reference evidence="6 7" key="1">
    <citation type="submission" date="2020-12" db="EMBL/GenBank/DDBJ databases">
        <title>FDA dAtabase for Regulatory Grade micrObial Sequences (FDA-ARGOS): Supporting development and validation of Infectious Disease Dx tests.</title>
        <authorList>
            <person name="Sproer C."/>
            <person name="Gronow S."/>
            <person name="Severitt S."/>
            <person name="Schroder I."/>
            <person name="Tallon L."/>
            <person name="Sadzewicz L."/>
            <person name="Zhao X."/>
            <person name="Boylan J."/>
            <person name="Ott S."/>
            <person name="Bowen H."/>
            <person name="Vavikolanu K."/>
            <person name="Mehta A."/>
            <person name="Aluvathingal J."/>
            <person name="Nadendla S."/>
            <person name="Lowell S."/>
            <person name="Myers T."/>
            <person name="Yan Y."/>
            <person name="Sichtig H."/>
        </authorList>
    </citation>
    <scope>NUCLEOTIDE SEQUENCE [LARGE SCALE GENOMIC DNA]</scope>
    <source>
        <strain evidence="6 7">FDAARGOS_911</strain>
    </source>
</reference>
<dbReference type="RefSeq" id="WP_060777947.1">
    <property type="nucleotide sequence ID" value="NZ_CAJHLF010000003.1"/>
</dbReference>
<feature type="region of interest" description="Disordered" evidence="2">
    <location>
        <begin position="282"/>
        <end position="302"/>
    </location>
</feature>
<evidence type="ECO:0000259" key="3">
    <source>
        <dbReference type="Pfam" id="PF07261"/>
    </source>
</evidence>
<feature type="compositionally biased region" description="Polar residues" evidence="2">
    <location>
        <begin position="286"/>
        <end position="296"/>
    </location>
</feature>
<dbReference type="Pfam" id="PF07261">
    <property type="entry name" value="DnaB_2"/>
    <property type="match status" value="1"/>
</dbReference>